<name>A0A3B3DDK0_ORYME</name>
<dbReference type="STRING" id="30732.ENSOMEP00000028182"/>
<dbReference type="SUPFAM" id="SSF56672">
    <property type="entry name" value="DNA/RNA polymerases"/>
    <property type="match status" value="1"/>
</dbReference>
<evidence type="ECO:0000313" key="3">
    <source>
        <dbReference type="Ensembl" id="ENSOMEP00000028182.1"/>
    </source>
</evidence>
<evidence type="ECO:0000256" key="1">
    <source>
        <dbReference type="SAM" id="Phobius"/>
    </source>
</evidence>
<feature type="transmembrane region" description="Helical" evidence="1">
    <location>
        <begin position="21"/>
        <end position="38"/>
    </location>
</feature>
<protein>
    <recommendedName>
        <fullName evidence="2">Reverse transcriptase domain-containing protein</fullName>
    </recommendedName>
</protein>
<evidence type="ECO:0000313" key="4">
    <source>
        <dbReference type="Proteomes" id="UP000261560"/>
    </source>
</evidence>
<accession>A0A3B3DDK0</accession>
<keyword evidence="1" id="KW-0812">Transmembrane</keyword>
<dbReference type="GO" id="GO:0003824">
    <property type="term" value="F:catalytic activity"/>
    <property type="evidence" value="ECO:0007669"/>
    <property type="project" value="InterPro"/>
</dbReference>
<reference evidence="3" key="2">
    <citation type="submission" date="2025-09" db="UniProtKB">
        <authorList>
            <consortium name="Ensembl"/>
        </authorList>
    </citation>
    <scope>IDENTIFICATION</scope>
</reference>
<dbReference type="PANTHER" id="PTHR33332">
    <property type="entry name" value="REVERSE TRANSCRIPTASE DOMAIN-CONTAINING PROTEIN"/>
    <property type="match status" value="1"/>
</dbReference>
<dbReference type="Gene3D" id="3.60.10.10">
    <property type="entry name" value="Endonuclease/exonuclease/phosphatase"/>
    <property type="match status" value="1"/>
</dbReference>
<dbReference type="GeneTree" id="ENSGT01150000286909"/>
<evidence type="ECO:0000259" key="2">
    <source>
        <dbReference type="PROSITE" id="PS50878"/>
    </source>
</evidence>
<organism evidence="3 4">
    <name type="scientific">Oryzias melastigma</name>
    <name type="common">Marine medaka</name>
    <dbReference type="NCBI Taxonomy" id="30732"/>
    <lineage>
        <taxon>Eukaryota</taxon>
        <taxon>Metazoa</taxon>
        <taxon>Chordata</taxon>
        <taxon>Craniata</taxon>
        <taxon>Vertebrata</taxon>
        <taxon>Euteleostomi</taxon>
        <taxon>Actinopterygii</taxon>
        <taxon>Neopterygii</taxon>
        <taxon>Teleostei</taxon>
        <taxon>Neoteleostei</taxon>
        <taxon>Acanthomorphata</taxon>
        <taxon>Ovalentaria</taxon>
        <taxon>Atherinomorphae</taxon>
        <taxon>Beloniformes</taxon>
        <taxon>Adrianichthyidae</taxon>
        <taxon>Oryziinae</taxon>
        <taxon>Oryzias</taxon>
    </lineage>
</organism>
<dbReference type="CDD" id="cd01650">
    <property type="entry name" value="RT_nLTR_like"/>
    <property type="match status" value="1"/>
</dbReference>
<feature type="domain" description="Reverse transcriptase" evidence="2">
    <location>
        <begin position="644"/>
        <end position="916"/>
    </location>
</feature>
<dbReference type="Proteomes" id="UP000261560">
    <property type="component" value="Unplaced"/>
</dbReference>
<dbReference type="InterPro" id="IPR000477">
    <property type="entry name" value="RT_dom"/>
</dbReference>
<dbReference type="Pfam" id="PF03372">
    <property type="entry name" value="Exo_endo_phos"/>
    <property type="match status" value="1"/>
</dbReference>
<dbReference type="PROSITE" id="PS50878">
    <property type="entry name" value="RT_POL"/>
    <property type="match status" value="1"/>
</dbReference>
<dbReference type="AlphaFoldDB" id="A0A3B3DDK0"/>
<reference evidence="3" key="1">
    <citation type="submission" date="2025-08" db="UniProtKB">
        <authorList>
            <consortium name="Ensembl"/>
        </authorList>
    </citation>
    <scope>IDENTIFICATION</scope>
</reference>
<dbReference type="InterPro" id="IPR036691">
    <property type="entry name" value="Endo/exonu/phosph_ase_sf"/>
</dbReference>
<proteinExistence type="predicted"/>
<dbReference type="Pfam" id="PF00078">
    <property type="entry name" value="RVT_1"/>
    <property type="match status" value="1"/>
</dbReference>
<keyword evidence="4" id="KW-1185">Reference proteome</keyword>
<dbReference type="InterPro" id="IPR005135">
    <property type="entry name" value="Endo/exonuclease/phosphatase"/>
</dbReference>
<keyword evidence="1" id="KW-1133">Transmembrane helix</keyword>
<dbReference type="PaxDb" id="30732-ENSOMEP00000028182"/>
<dbReference type="InterPro" id="IPR043502">
    <property type="entry name" value="DNA/RNA_pol_sf"/>
</dbReference>
<sequence length="1114" mass="124776">MRFLVGTRGYKMAPVYVAARLPLPILLILLMFLCIGIPQTESLLVYNRQALINLRPDARSVILSGQNGQKPVPPVLSEIPTHLFRASALLPRRKRRRGKRGGRMSRLKISLARSISISRTESGVLVPWRSLDPPAMCLTPLVGFDGDVPPRCTCSPRPRQRGVNPGNLRTLLRVPRLTKDPQAEIPARIGLVNARSLANKTYSFRDFFTSQELDFLCLTETWAAPGDHSAFAELVPAGCSYLSSPRTSGRGGGTAVVFKDTFKCKQRTFPSPGASFEATLFEVGLSQPVMCAVIYRPPKYNKDFLNDFSDFLADIMPRYDRVLIVGDLNIHVCCPDKALVKEFLSIIDSFNFVQCVSGPTHEQGHTLDLVLSCGVSVSNMDLFDSVFTDHLSVLFDAGLFCVPFKSGAPVQRRRVFNSFTATHFTAAFDRLSVPSDLSVQELCSWFHSSCLNVLDSVAPFKTTRPRSKPEPWFNESTRQARRETRRAERRWKKDKLQVSFQILKDCWHHYQITVKKSREAYLSNIIETNSHNPRVLFKSVTSVLNTPQSDCQEASSELCDEFLHFFIQKVANIRSVILTPGFDPSVFIPPRAVLQSFEPVTLSFLEDIVNHMKPSGSPLDAVPPRFFKQIFTSIGQLILTVINTSLSTGVVPTSFKHAVIKPLIKKPNLDNSVLANFRPISRLPFLSKILEKVVYLQLQSFLTENDVLEKFQSGFKIRHSTESALLRVFNDIFRATDDGNFVVLLLLDLSAAFDTVDHNLLLSRLKGLAGICGTALDWLSSYLTDRTVCVSMSGSYSSTAPLLFGVPQGSILGPLLFSLYLLPLGSILRKHGVSFHCYADDSQIYLPIRKGGSVTPLLSCLQDIKDWMALSFLSFNDKKTEVMVFGPSSSCDPSSVELGPLTPHLRQSVSNLGFKMDSDFKLDGQVSSVVKSSFFYLRQLVKVKPFLSKRNFETVIHAFITSRLDYCNSLYFGVSQSALSRLQLVQNAAARVLVGARKRDHITPILATLHWLPVNFRIHFKILLFVFKSLNNCAPPYLSELLCPYTPTRSLRSADQPLLEVPRSKRKLRGERAFSICAPKLWNALPLSIRQASSLSIFKTLLKTHFYRQAFDTT</sequence>
<dbReference type="SUPFAM" id="SSF56219">
    <property type="entry name" value="DNase I-like"/>
    <property type="match status" value="1"/>
</dbReference>
<dbReference type="Ensembl" id="ENSOMET00000000101.1">
    <property type="protein sequence ID" value="ENSOMEP00000028182.1"/>
    <property type="gene ID" value="ENSOMEG00000011087.1"/>
</dbReference>
<keyword evidence="1" id="KW-0472">Membrane</keyword>